<reference evidence="1 2" key="1">
    <citation type="submission" date="2014-04" db="EMBL/GenBank/DDBJ databases">
        <title>Marinobacterium kochiensis sp. nov., isolated from sediment sample collected from Kochi backwaters in Kerala, India.</title>
        <authorList>
            <person name="Singh A."/>
            <person name="Pinnaka A.K."/>
        </authorList>
    </citation>
    <scope>NUCLEOTIDE SEQUENCE [LARGE SCALE GENOMIC DNA]</scope>
    <source>
        <strain evidence="1 2">AK27</strain>
    </source>
</reference>
<dbReference type="EMBL" id="JMQN01000059">
    <property type="protein sequence ID" value="KEA61782.1"/>
    <property type="molecule type" value="Genomic_DNA"/>
</dbReference>
<gene>
    <name evidence="1" type="ORF">ADIMK_3929</name>
</gene>
<accession>A0A081FTC7</accession>
<dbReference type="AlphaFoldDB" id="A0A081FTC7"/>
<evidence type="ECO:0000313" key="2">
    <source>
        <dbReference type="Proteomes" id="UP000028252"/>
    </source>
</evidence>
<dbReference type="STRING" id="1232683.ADIMK_3929"/>
<proteinExistence type="predicted"/>
<protein>
    <submittedName>
        <fullName evidence="1">Uncharacterized protein</fullName>
    </submittedName>
</protein>
<sequence>MCEKQKTHRFGAHCLFINHFLRDNGAQIVVFNNAFSYALCIDK</sequence>
<evidence type="ECO:0000313" key="1">
    <source>
        <dbReference type="EMBL" id="KEA61782.1"/>
    </source>
</evidence>
<dbReference type="Proteomes" id="UP000028252">
    <property type="component" value="Unassembled WGS sequence"/>
</dbReference>
<dbReference type="PATRIC" id="fig|1232683.4.peg.3866"/>
<comment type="caution">
    <text evidence="1">The sequence shown here is derived from an EMBL/GenBank/DDBJ whole genome shotgun (WGS) entry which is preliminary data.</text>
</comment>
<keyword evidence="2" id="KW-1185">Reference proteome</keyword>
<organism evidence="1 2">
    <name type="scientific">Marinobacterium lacunae</name>
    <dbReference type="NCBI Taxonomy" id="1232683"/>
    <lineage>
        <taxon>Bacteria</taxon>
        <taxon>Pseudomonadati</taxon>
        <taxon>Pseudomonadota</taxon>
        <taxon>Gammaproteobacteria</taxon>
        <taxon>Oceanospirillales</taxon>
        <taxon>Oceanospirillaceae</taxon>
        <taxon>Marinobacterium</taxon>
    </lineage>
</organism>
<name>A0A081FTC7_9GAMM</name>